<evidence type="ECO:0000256" key="1">
    <source>
        <dbReference type="SAM" id="MobiDB-lite"/>
    </source>
</evidence>
<reference evidence="2" key="1">
    <citation type="submission" date="2021-01" db="EMBL/GenBank/DDBJ databases">
        <authorList>
            <person name="Corre E."/>
            <person name="Pelletier E."/>
            <person name="Niang G."/>
            <person name="Scheremetjew M."/>
            <person name="Finn R."/>
            <person name="Kale V."/>
            <person name="Holt S."/>
            <person name="Cochrane G."/>
            <person name="Meng A."/>
            <person name="Brown T."/>
            <person name="Cohen L."/>
        </authorList>
    </citation>
    <scope>NUCLEOTIDE SEQUENCE</scope>
    <source>
        <strain evidence="2">PLY429</strain>
    </source>
</reference>
<feature type="compositionally biased region" description="Polar residues" evidence="1">
    <location>
        <begin position="31"/>
        <end position="50"/>
    </location>
</feature>
<feature type="region of interest" description="Disordered" evidence="1">
    <location>
        <begin position="31"/>
        <end position="71"/>
    </location>
</feature>
<sequence>MIVVGEPNQFFVYTSNGICGDDWTPGIRQAETQVPSKSENESDCSGQSCEPPTLLLPPPASPEAGFVPAQGPVESDALSRVQLPRAKYTAVVTLKLSVTADATMSRSAVQHLLSVLITYLKYGTQAAAVVSSTQDNARAADNSSTLHYTEDRDNVMSTSEIVAHSFSASIPEAQVREATASADLHHDYCVDCWMSRS</sequence>
<organism evidence="2">
    <name type="scientific">Tetraselmis chuii</name>
    <dbReference type="NCBI Taxonomy" id="63592"/>
    <lineage>
        <taxon>Eukaryota</taxon>
        <taxon>Viridiplantae</taxon>
        <taxon>Chlorophyta</taxon>
        <taxon>core chlorophytes</taxon>
        <taxon>Chlorodendrophyceae</taxon>
        <taxon>Chlorodendrales</taxon>
        <taxon>Chlorodendraceae</taxon>
        <taxon>Tetraselmis</taxon>
    </lineage>
</organism>
<evidence type="ECO:0000313" key="2">
    <source>
        <dbReference type="EMBL" id="CAD9216310.1"/>
    </source>
</evidence>
<dbReference type="AlphaFoldDB" id="A0A7S1T2D4"/>
<accession>A0A7S1T2D4</accession>
<gene>
    <name evidence="2" type="ORF">TCHU04912_LOCUS18550</name>
</gene>
<protein>
    <submittedName>
        <fullName evidence="2">Uncharacterized protein</fullName>
    </submittedName>
</protein>
<proteinExistence type="predicted"/>
<name>A0A7S1T2D4_9CHLO</name>
<dbReference type="EMBL" id="HBGG01035458">
    <property type="protein sequence ID" value="CAD9216310.1"/>
    <property type="molecule type" value="Transcribed_RNA"/>
</dbReference>